<accession>A0ABV2KNY8</accession>
<reference evidence="2 3" key="1">
    <citation type="submission" date="2024-06" db="EMBL/GenBank/DDBJ databases">
        <title>Genomic Encyclopedia of Type Strains, Phase IV (KMG-IV): sequencing the most valuable type-strain genomes for metagenomic binning, comparative biology and taxonomic classification.</title>
        <authorList>
            <person name="Goeker M."/>
        </authorList>
    </citation>
    <scope>NUCLEOTIDE SEQUENCE [LARGE SCALE GENOMIC DNA]</scope>
    <source>
        <strain evidence="2 3">DSM 19730</strain>
    </source>
</reference>
<keyword evidence="2" id="KW-0808">Transferase</keyword>
<feature type="domain" description="HPr kinase/phosphorylase C-terminal" evidence="1">
    <location>
        <begin position="10"/>
        <end position="87"/>
    </location>
</feature>
<dbReference type="PANTHER" id="PTHR30305">
    <property type="entry name" value="PROTEIN YJDM-RELATED"/>
    <property type="match status" value="1"/>
</dbReference>
<dbReference type="InterPro" id="IPR027417">
    <property type="entry name" value="P-loop_NTPase"/>
</dbReference>
<comment type="caution">
    <text evidence="2">The sequence shown here is derived from an EMBL/GenBank/DDBJ whole genome shotgun (WGS) entry which is preliminary data.</text>
</comment>
<name>A0ABV2KNY8_9HYPH</name>
<evidence type="ECO:0000313" key="2">
    <source>
        <dbReference type="EMBL" id="MET3662766.1"/>
    </source>
</evidence>
<organism evidence="2 3">
    <name type="scientific">Aquamicrobium ahrensii</name>
    <dbReference type="NCBI Taxonomy" id="469551"/>
    <lineage>
        <taxon>Bacteria</taxon>
        <taxon>Pseudomonadati</taxon>
        <taxon>Pseudomonadota</taxon>
        <taxon>Alphaproteobacteria</taxon>
        <taxon>Hyphomicrobiales</taxon>
        <taxon>Phyllobacteriaceae</taxon>
        <taxon>Aquamicrobium</taxon>
    </lineage>
</organism>
<keyword evidence="3" id="KW-1185">Reference proteome</keyword>
<dbReference type="PANTHER" id="PTHR30305:SF1">
    <property type="entry name" value="HPR KINASE_PHOSPHORYLASE"/>
    <property type="match status" value="1"/>
</dbReference>
<dbReference type="Proteomes" id="UP001549143">
    <property type="component" value="Unassembled WGS sequence"/>
</dbReference>
<sequence length="156" mass="16637">MTAWHTPAPANVHGTAVVLGDRGVLITGPSGSGKSTLALALIERFSRQGRFARLVADDQLFVNDKAGRLVCHAPPPISGLVEVRGLGPRALRVETAAVIDLVARLVPEDRLMRVQEEASEVIAGCAIQRIDLPARNVISASGMLICWLKMPPFDAV</sequence>
<proteinExistence type="predicted"/>
<dbReference type="CDD" id="cd01918">
    <property type="entry name" value="HprK_C"/>
    <property type="match status" value="1"/>
</dbReference>
<evidence type="ECO:0000259" key="1">
    <source>
        <dbReference type="Pfam" id="PF07475"/>
    </source>
</evidence>
<dbReference type="EMBL" id="JBEPMN010000014">
    <property type="protein sequence ID" value="MET3662766.1"/>
    <property type="molecule type" value="Genomic_DNA"/>
</dbReference>
<dbReference type="InterPro" id="IPR011104">
    <property type="entry name" value="Hpr_kin/Pase_C"/>
</dbReference>
<dbReference type="Pfam" id="PF07475">
    <property type="entry name" value="Hpr_kinase_C"/>
    <property type="match status" value="1"/>
</dbReference>
<keyword evidence="2" id="KW-0418">Kinase</keyword>
<dbReference type="SUPFAM" id="SSF53795">
    <property type="entry name" value="PEP carboxykinase-like"/>
    <property type="match status" value="1"/>
</dbReference>
<dbReference type="Gene3D" id="3.40.50.300">
    <property type="entry name" value="P-loop containing nucleotide triphosphate hydrolases"/>
    <property type="match status" value="1"/>
</dbReference>
<gene>
    <name evidence="2" type="ORF">ABID44_003115</name>
</gene>
<evidence type="ECO:0000313" key="3">
    <source>
        <dbReference type="Proteomes" id="UP001549143"/>
    </source>
</evidence>
<protein>
    <submittedName>
        <fullName evidence="2">Serine kinase of HPr protein (Carbohydrate metabolism regulator)</fullName>
    </submittedName>
</protein>
<dbReference type="GO" id="GO:0016301">
    <property type="term" value="F:kinase activity"/>
    <property type="evidence" value="ECO:0007669"/>
    <property type="project" value="UniProtKB-KW"/>
</dbReference>
<dbReference type="RefSeq" id="WP_354152612.1">
    <property type="nucleotide sequence ID" value="NZ_JBEPMN010000014.1"/>
</dbReference>